<dbReference type="PROSITE" id="PS50005">
    <property type="entry name" value="TPR"/>
    <property type="match status" value="1"/>
</dbReference>
<dbReference type="SUPFAM" id="SSF48452">
    <property type="entry name" value="TPR-like"/>
    <property type="match status" value="3"/>
</dbReference>
<organism evidence="5 6">
    <name type="scientific">Jejudonia soesokkakensis</name>
    <dbReference type="NCBI Taxonomy" id="1323432"/>
    <lineage>
        <taxon>Bacteria</taxon>
        <taxon>Pseudomonadati</taxon>
        <taxon>Bacteroidota</taxon>
        <taxon>Flavobacteriia</taxon>
        <taxon>Flavobacteriales</taxon>
        <taxon>Flavobacteriaceae</taxon>
        <taxon>Jejudonia</taxon>
    </lineage>
</organism>
<dbReference type="PANTHER" id="PTHR10098:SF108">
    <property type="entry name" value="TETRATRICOPEPTIDE REPEAT PROTEIN 28"/>
    <property type="match status" value="1"/>
</dbReference>
<evidence type="ECO:0000256" key="1">
    <source>
        <dbReference type="PROSITE-ProRule" id="PRU00339"/>
    </source>
</evidence>
<keyword evidence="1" id="KW-0802">TPR repeat</keyword>
<name>A0ABW2MSX7_9FLAO</name>
<comment type="caution">
    <text evidence="5">The sequence shown here is derived from an EMBL/GenBank/DDBJ whole genome shotgun (WGS) entry which is preliminary data.</text>
</comment>
<keyword evidence="2" id="KW-1133">Transmembrane helix</keyword>
<protein>
    <submittedName>
        <fullName evidence="5">CHAT domain-containing protein</fullName>
    </submittedName>
</protein>
<keyword evidence="3" id="KW-0732">Signal</keyword>
<evidence type="ECO:0000259" key="4">
    <source>
        <dbReference type="Pfam" id="PF12770"/>
    </source>
</evidence>
<dbReference type="RefSeq" id="WP_380217905.1">
    <property type="nucleotide sequence ID" value="NZ_JBHTBN010000005.1"/>
</dbReference>
<dbReference type="Pfam" id="PF13181">
    <property type="entry name" value="TPR_8"/>
    <property type="match status" value="2"/>
</dbReference>
<dbReference type="InterPro" id="IPR011990">
    <property type="entry name" value="TPR-like_helical_dom_sf"/>
</dbReference>
<keyword evidence="2" id="KW-0472">Membrane</keyword>
<feature type="domain" description="CHAT" evidence="4">
    <location>
        <begin position="746"/>
        <end position="1040"/>
    </location>
</feature>
<feature type="chain" id="PRO_5047304750" evidence="3">
    <location>
        <begin position="22"/>
        <end position="1076"/>
    </location>
</feature>
<sequence>MFKRSNILFLFFLFSIQYSIAQDSSLITRNDLRKLIAEDKLEKAQTELDKNIAYYKAQKNYDSLVNYFEFAGSFILAKGNKALAISRSNALNQFFQEQKDPFLTAKGIVGHGGIIYEAGEVKDAYDLLLTALKFVPSSGEKKEYIKYEIEYDLGYYSQNLSDYPNAKKHYINAIRALEKYSEPDYISSQRTYNAIAGIYWALGKMDSTQYYFQKSLDALEKAPDEGDFMNEYYRPALLQMNMAVVAQALGKSNDAISSTENAVKLFQKFLDNSLDEQRTLGARKNQLAAIDNLGVFYSERGEFTRAEELITYSYNLKKKFLEDDDGNIILSKIILAQSKVNTKDLEGAAALLDEAISQIEDEGDILILWKALAYTTRGSVYKEMGDFENASVFFEKGEQIQKQALNGNYSKEFLEDLGAMAVFYAEIGDKDKAIAKATEAYTSTKKGDFKNTLREFKSTTILAQVYYILGEYEKAKEYSNAALNFTYSSENQVNKVTDSILLQFEKPTALAINIGAVYKLESNKSKDFLIQLLNKVEEGVAILDQRKTILKTHSDLTSLITQNQELFNLAKKIRLELYRLTKNQQYLDDIIELHESSLYNRIRSRLNFRQDIAFSGVPTDILEREIALKNSIASALEGNSDAGINTFFKATKTWNTFLDSLQHSYPDYYKMRYASIKEPLDDLQAKIPTNTTVVRYLFIEKELYAIIITTSEKKMVPLPFKEDDQLIARLDQAIFNEKESGNLSYVLYEQLWKPFENEIKTKNIIVIPDGALFNLSFETLTPIKSTSFKEITKNGLLSKYVISYNYSLLLLNSKTNTTVFNKNLIAFAPEFTGTMKQDYKLSITDSIETDNTYLTLLPQPFSADLAKKSSKLYDGKAFLNTNSTETVFKNNAAEHKIIHIGTHAESNNINPELSRLIFAKSNDDWEDNSLYTYEIYNTNLSSNLAILTACETGKPSYQPGEGMISLAHAFNYAGSESMLTSLWKIDEQSSTQIIEYFYAELAKGLPKDEALKNAKLRYIETAQGRTLSPQYWAGLVLIGDTTPINLAKNQSVWLWVFVSVVLLLLLFFFLRKKSAT</sequence>
<feature type="repeat" description="TPR" evidence="1">
    <location>
        <begin position="371"/>
        <end position="404"/>
    </location>
</feature>
<evidence type="ECO:0000256" key="2">
    <source>
        <dbReference type="SAM" id="Phobius"/>
    </source>
</evidence>
<dbReference type="InterPro" id="IPR024983">
    <property type="entry name" value="CHAT_dom"/>
</dbReference>
<feature type="transmembrane region" description="Helical" evidence="2">
    <location>
        <begin position="1052"/>
        <end position="1070"/>
    </location>
</feature>
<dbReference type="SMART" id="SM00028">
    <property type="entry name" value="TPR"/>
    <property type="match status" value="5"/>
</dbReference>
<evidence type="ECO:0000313" key="6">
    <source>
        <dbReference type="Proteomes" id="UP001596415"/>
    </source>
</evidence>
<keyword evidence="2" id="KW-0812">Transmembrane</keyword>
<reference evidence="6" key="1">
    <citation type="journal article" date="2019" name="Int. J. Syst. Evol. Microbiol.">
        <title>The Global Catalogue of Microorganisms (GCM) 10K type strain sequencing project: providing services to taxonomists for standard genome sequencing and annotation.</title>
        <authorList>
            <consortium name="The Broad Institute Genomics Platform"/>
            <consortium name="The Broad Institute Genome Sequencing Center for Infectious Disease"/>
            <person name="Wu L."/>
            <person name="Ma J."/>
        </authorList>
    </citation>
    <scope>NUCLEOTIDE SEQUENCE [LARGE SCALE GENOMIC DNA]</scope>
    <source>
        <strain evidence="6">CGMCC 1.16306</strain>
    </source>
</reference>
<dbReference type="Proteomes" id="UP001596415">
    <property type="component" value="Unassembled WGS sequence"/>
</dbReference>
<gene>
    <name evidence="5" type="ORF">ACFQO1_10000</name>
</gene>
<keyword evidence="6" id="KW-1185">Reference proteome</keyword>
<proteinExistence type="predicted"/>
<dbReference type="Pfam" id="PF12770">
    <property type="entry name" value="CHAT"/>
    <property type="match status" value="1"/>
</dbReference>
<evidence type="ECO:0000256" key="3">
    <source>
        <dbReference type="SAM" id="SignalP"/>
    </source>
</evidence>
<dbReference type="Gene3D" id="1.25.40.10">
    <property type="entry name" value="Tetratricopeptide repeat domain"/>
    <property type="match status" value="3"/>
</dbReference>
<evidence type="ECO:0000313" key="5">
    <source>
        <dbReference type="EMBL" id="MFC7358021.1"/>
    </source>
</evidence>
<dbReference type="InterPro" id="IPR019734">
    <property type="entry name" value="TPR_rpt"/>
</dbReference>
<dbReference type="PANTHER" id="PTHR10098">
    <property type="entry name" value="RAPSYN-RELATED"/>
    <property type="match status" value="1"/>
</dbReference>
<accession>A0ABW2MSX7</accession>
<dbReference type="EMBL" id="JBHTBN010000005">
    <property type="protein sequence ID" value="MFC7358021.1"/>
    <property type="molecule type" value="Genomic_DNA"/>
</dbReference>
<feature type="signal peptide" evidence="3">
    <location>
        <begin position="1"/>
        <end position="21"/>
    </location>
</feature>